<feature type="domain" description="EamA" evidence="7">
    <location>
        <begin position="4"/>
        <end position="130"/>
    </location>
</feature>
<keyword evidence="2" id="KW-1003">Cell membrane</keyword>
<feature type="transmembrane region" description="Helical" evidence="6">
    <location>
        <begin position="201"/>
        <end position="221"/>
    </location>
</feature>
<dbReference type="OrthoDB" id="9150437at2"/>
<evidence type="ECO:0000256" key="1">
    <source>
        <dbReference type="ARBA" id="ARBA00004651"/>
    </source>
</evidence>
<dbReference type="PANTHER" id="PTHR42920">
    <property type="entry name" value="OS03G0707200 PROTEIN-RELATED"/>
    <property type="match status" value="1"/>
</dbReference>
<evidence type="ECO:0000259" key="7">
    <source>
        <dbReference type="Pfam" id="PF00892"/>
    </source>
</evidence>
<evidence type="ECO:0000313" key="8">
    <source>
        <dbReference type="EMBL" id="ACE05522.1"/>
    </source>
</evidence>
<feature type="transmembrane region" description="Helical" evidence="6">
    <location>
        <begin position="233"/>
        <end position="253"/>
    </location>
</feature>
<reference evidence="8 9" key="1">
    <citation type="journal article" date="2010" name="J. Bacteriol.">
        <title>The genome of the amoeba symbiont 'Candidatus Amoebophilus asiaticus' reveals common mechanisms for host cell interaction among amoeba-associated bacteria.</title>
        <authorList>
            <person name="Schmitz-Esser S."/>
            <person name="Tischler P."/>
            <person name="Arnold R."/>
            <person name="Montanaro J."/>
            <person name="Wagner M."/>
            <person name="Rattei T."/>
            <person name="Horn M."/>
        </authorList>
    </citation>
    <scope>NUCLEOTIDE SEQUENCE [LARGE SCALE GENOMIC DNA]</scope>
    <source>
        <strain evidence="8 9">5a2</strain>
    </source>
</reference>
<dbReference type="KEGG" id="aas:Aasi_0073"/>
<feature type="transmembrane region" description="Helical" evidence="6">
    <location>
        <begin position="169"/>
        <end position="189"/>
    </location>
</feature>
<dbReference type="InterPro" id="IPR037185">
    <property type="entry name" value="EmrE-like"/>
</dbReference>
<sequence>MPTLFMIIATLFWGASFLFIKLALQEISTASFIFLRFLVATISMAPIMAFSSISLNRKVVKQGIILGLLQLGIIFLQTLGLETISASLSGFLTGLYIVFILVIQFIRQRRIPSFTDIATSVACLGGLGLLTHNFEVTNGVGVLYTIGCALCMALYIYALDAYSANNNAVLSTFIQMASITAFSSILFLLPGNNLQIPTQPITWIAILFCGICCSSISFWLQNKAQRHLGAFKVSIILMLEPIFCTIFACFILGEKLYAEAYIGIIMILASIAVINVRLKEVE</sequence>
<evidence type="ECO:0000256" key="3">
    <source>
        <dbReference type="ARBA" id="ARBA00022692"/>
    </source>
</evidence>
<dbReference type="SUPFAM" id="SSF103481">
    <property type="entry name" value="Multidrug resistance efflux transporter EmrE"/>
    <property type="match status" value="2"/>
</dbReference>
<feature type="transmembrane region" description="Helical" evidence="6">
    <location>
        <begin position="63"/>
        <end position="80"/>
    </location>
</feature>
<name>B3EUA3_AMOA5</name>
<evidence type="ECO:0000256" key="5">
    <source>
        <dbReference type="ARBA" id="ARBA00023136"/>
    </source>
</evidence>
<dbReference type="EMBL" id="CP001102">
    <property type="protein sequence ID" value="ACE05522.1"/>
    <property type="molecule type" value="Genomic_DNA"/>
</dbReference>
<dbReference type="eggNOG" id="COG0697">
    <property type="taxonomic scope" value="Bacteria"/>
</dbReference>
<dbReference type="Pfam" id="PF00892">
    <property type="entry name" value="EamA"/>
    <property type="match status" value="2"/>
</dbReference>
<comment type="subcellular location">
    <subcellularLocation>
        <location evidence="1">Cell membrane</location>
        <topology evidence="1">Multi-pass membrane protein</topology>
    </subcellularLocation>
</comment>
<feature type="transmembrane region" description="Helical" evidence="6">
    <location>
        <begin position="113"/>
        <end position="130"/>
    </location>
</feature>
<dbReference type="InterPro" id="IPR000620">
    <property type="entry name" value="EamA_dom"/>
</dbReference>
<dbReference type="AlphaFoldDB" id="B3EUA3"/>
<protein>
    <recommendedName>
        <fullName evidence="7">EamA domain-containing protein</fullName>
    </recommendedName>
</protein>
<dbReference type="HOGENOM" id="CLU_033863_21_3_10"/>
<dbReference type="Gene3D" id="1.10.3730.20">
    <property type="match status" value="1"/>
</dbReference>
<evidence type="ECO:0000256" key="4">
    <source>
        <dbReference type="ARBA" id="ARBA00022989"/>
    </source>
</evidence>
<keyword evidence="3 6" id="KW-0812">Transmembrane</keyword>
<feature type="transmembrane region" description="Helical" evidence="6">
    <location>
        <begin position="86"/>
        <end position="106"/>
    </location>
</feature>
<dbReference type="RefSeq" id="WP_012472296.1">
    <property type="nucleotide sequence ID" value="NC_010830.1"/>
</dbReference>
<keyword evidence="5 6" id="KW-0472">Membrane</keyword>
<evidence type="ECO:0000256" key="6">
    <source>
        <dbReference type="SAM" id="Phobius"/>
    </source>
</evidence>
<evidence type="ECO:0000313" key="9">
    <source>
        <dbReference type="Proteomes" id="UP000001227"/>
    </source>
</evidence>
<dbReference type="InterPro" id="IPR051258">
    <property type="entry name" value="Diverse_Substrate_Transporter"/>
</dbReference>
<dbReference type="Proteomes" id="UP000001227">
    <property type="component" value="Chromosome"/>
</dbReference>
<feature type="transmembrane region" description="Helical" evidence="6">
    <location>
        <begin position="259"/>
        <end position="278"/>
    </location>
</feature>
<gene>
    <name evidence="8" type="ordered locus">Aasi_0073</name>
</gene>
<keyword evidence="4 6" id="KW-1133">Transmembrane helix</keyword>
<organism evidence="8 9">
    <name type="scientific">Amoebophilus asiaticus (strain 5a2)</name>
    <dbReference type="NCBI Taxonomy" id="452471"/>
    <lineage>
        <taxon>Bacteria</taxon>
        <taxon>Pseudomonadati</taxon>
        <taxon>Bacteroidota</taxon>
        <taxon>Cytophagia</taxon>
        <taxon>Cytophagales</taxon>
        <taxon>Amoebophilaceae</taxon>
        <taxon>Candidatus Amoebophilus</taxon>
    </lineage>
</organism>
<proteinExistence type="predicted"/>
<dbReference type="GO" id="GO:0005886">
    <property type="term" value="C:plasma membrane"/>
    <property type="evidence" value="ECO:0007669"/>
    <property type="project" value="UniProtKB-SubCell"/>
</dbReference>
<evidence type="ECO:0000256" key="2">
    <source>
        <dbReference type="ARBA" id="ARBA00022475"/>
    </source>
</evidence>
<keyword evidence="9" id="KW-1185">Reference proteome</keyword>
<feature type="transmembrane region" description="Helical" evidence="6">
    <location>
        <begin position="136"/>
        <end position="157"/>
    </location>
</feature>
<accession>B3EUA3</accession>
<feature type="domain" description="EamA" evidence="7">
    <location>
        <begin position="141"/>
        <end position="275"/>
    </location>
</feature>
<dbReference type="PANTHER" id="PTHR42920:SF5">
    <property type="entry name" value="EAMA DOMAIN-CONTAINING PROTEIN"/>
    <property type="match status" value="1"/>
</dbReference>
<feature type="transmembrane region" description="Helical" evidence="6">
    <location>
        <begin position="33"/>
        <end position="51"/>
    </location>
</feature>